<sequence>MKVICTNFRCLPPVKKQSPLRPRAESAAHINLKYRYTLGRLIHFDP</sequence>
<protein>
    <submittedName>
        <fullName evidence="1">Uncharacterized protein</fullName>
    </submittedName>
</protein>
<accession>A0AAW8DCH0</accession>
<reference evidence="1 3" key="1">
    <citation type="submission" date="2023-07" db="EMBL/GenBank/DDBJ databases">
        <title>Sorghum-associated microbial communities from plants grown in Nebraska, USA.</title>
        <authorList>
            <person name="Schachtman D."/>
        </authorList>
    </citation>
    <scope>NUCLEOTIDE SEQUENCE</scope>
    <source>
        <strain evidence="1">DS1006</strain>
        <strain evidence="2 3">DS1016</strain>
    </source>
</reference>
<evidence type="ECO:0000313" key="2">
    <source>
        <dbReference type="EMBL" id="MDQ0180226.1"/>
    </source>
</evidence>
<dbReference type="Proteomes" id="UP001242995">
    <property type="component" value="Unassembled WGS sequence"/>
</dbReference>
<proteinExistence type="predicted"/>
<evidence type="ECO:0000313" key="4">
    <source>
        <dbReference type="Proteomes" id="UP001242995"/>
    </source>
</evidence>
<gene>
    <name evidence="1" type="ORF">J2S90_000061</name>
    <name evidence="2" type="ORF">J2S93_001642</name>
</gene>
<organism evidence="1 4">
    <name type="scientific">Arthrobacter bambusae</name>
    <dbReference type="NCBI Taxonomy" id="1338426"/>
    <lineage>
        <taxon>Bacteria</taxon>
        <taxon>Bacillati</taxon>
        <taxon>Actinomycetota</taxon>
        <taxon>Actinomycetes</taxon>
        <taxon>Micrococcales</taxon>
        <taxon>Micrococcaceae</taxon>
        <taxon>Arthrobacter</taxon>
    </lineage>
</organism>
<dbReference type="Proteomes" id="UP001230951">
    <property type="component" value="Unassembled WGS sequence"/>
</dbReference>
<evidence type="ECO:0000313" key="3">
    <source>
        <dbReference type="Proteomes" id="UP001230951"/>
    </source>
</evidence>
<keyword evidence="3" id="KW-1185">Reference proteome</keyword>
<dbReference type="EMBL" id="JAUSRG010000001">
    <property type="protein sequence ID" value="MDP9903121.1"/>
    <property type="molecule type" value="Genomic_DNA"/>
</dbReference>
<dbReference type="EMBL" id="JAUSTF010000002">
    <property type="protein sequence ID" value="MDQ0180226.1"/>
    <property type="molecule type" value="Genomic_DNA"/>
</dbReference>
<evidence type="ECO:0000313" key="1">
    <source>
        <dbReference type="EMBL" id="MDP9903121.1"/>
    </source>
</evidence>
<comment type="caution">
    <text evidence="1">The sequence shown here is derived from an EMBL/GenBank/DDBJ whole genome shotgun (WGS) entry which is preliminary data.</text>
</comment>
<name>A0AAW8DCH0_9MICC</name>
<dbReference type="AlphaFoldDB" id="A0AAW8DCH0"/>